<evidence type="ECO:0000256" key="4">
    <source>
        <dbReference type="ARBA" id="ARBA00022777"/>
    </source>
</evidence>
<evidence type="ECO:0000313" key="8">
    <source>
        <dbReference type="Proteomes" id="UP001527925"/>
    </source>
</evidence>
<reference evidence="7 8" key="1">
    <citation type="submission" date="2023-09" db="EMBL/GenBank/DDBJ databases">
        <title>Pangenome analysis of Batrachochytrium dendrobatidis and related Chytrids.</title>
        <authorList>
            <person name="Yacoub M.N."/>
            <person name="Stajich J.E."/>
            <person name="James T.Y."/>
        </authorList>
    </citation>
    <scope>NUCLEOTIDE SEQUENCE [LARGE SCALE GENOMIC DNA]</scope>
    <source>
        <strain evidence="7 8">JEL0888</strain>
    </source>
</reference>
<evidence type="ECO:0000256" key="2">
    <source>
        <dbReference type="ARBA" id="ARBA00022679"/>
    </source>
</evidence>
<feature type="domain" description="Protein kinase" evidence="6">
    <location>
        <begin position="16"/>
        <end position="336"/>
    </location>
</feature>
<name>A0ABR4N553_9FUNG</name>
<evidence type="ECO:0000256" key="3">
    <source>
        <dbReference type="ARBA" id="ARBA00022741"/>
    </source>
</evidence>
<dbReference type="InterPro" id="IPR000719">
    <property type="entry name" value="Prot_kinase_dom"/>
</dbReference>
<dbReference type="EC" id="2.7.11.1" evidence="7"/>
<accession>A0ABR4N553</accession>
<organism evidence="7 8">
    <name type="scientific">Polyrhizophydium stewartii</name>
    <dbReference type="NCBI Taxonomy" id="2732419"/>
    <lineage>
        <taxon>Eukaryota</taxon>
        <taxon>Fungi</taxon>
        <taxon>Fungi incertae sedis</taxon>
        <taxon>Chytridiomycota</taxon>
        <taxon>Chytridiomycota incertae sedis</taxon>
        <taxon>Chytridiomycetes</taxon>
        <taxon>Rhizophydiales</taxon>
        <taxon>Rhizophydiales incertae sedis</taxon>
        <taxon>Polyrhizophydium</taxon>
    </lineage>
</organism>
<keyword evidence="1" id="KW-0723">Serine/threonine-protein kinase</keyword>
<dbReference type="Gene3D" id="1.10.510.10">
    <property type="entry name" value="Transferase(Phosphotransferase) domain 1"/>
    <property type="match status" value="1"/>
</dbReference>
<dbReference type="Pfam" id="PF00069">
    <property type="entry name" value="Pkinase"/>
    <property type="match status" value="2"/>
</dbReference>
<dbReference type="Proteomes" id="UP001527925">
    <property type="component" value="Unassembled WGS sequence"/>
</dbReference>
<keyword evidence="2 7" id="KW-0808">Transferase</keyword>
<evidence type="ECO:0000313" key="7">
    <source>
        <dbReference type="EMBL" id="KAL2914661.1"/>
    </source>
</evidence>
<dbReference type="SUPFAM" id="SSF56112">
    <property type="entry name" value="Protein kinase-like (PK-like)"/>
    <property type="match status" value="1"/>
</dbReference>
<dbReference type="EMBL" id="JADGIZ020000031">
    <property type="protein sequence ID" value="KAL2914661.1"/>
    <property type="molecule type" value="Genomic_DNA"/>
</dbReference>
<keyword evidence="3" id="KW-0547">Nucleotide-binding</keyword>
<keyword evidence="5" id="KW-0067">ATP-binding</keyword>
<dbReference type="PANTHER" id="PTHR24350">
    <property type="entry name" value="SERINE/THREONINE-PROTEIN KINASE IAL-RELATED"/>
    <property type="match status" value="1"/>
</dbReference>
<dbReference type="Gene3D" id="3.30.200.20">
    <property type="entry name" value="Phosphorylase Kinase, domain 1"/>
    <property type="match status" value="1"/>
</dbReference>
<evidence type="ECO:0000256" key="5">
    <source>
        <dbReference type="ARBA" id="ARBA00022840"/>
    </source>
</evidence>
<dbReference type="InterPro" id="IPR030616">
    <property type="entry name" value="Aur-like"/>
</dbReference>
<protein>
    <submittedName>
        <fullName evidence="7">Serine/threonine-protein kinase ulk3</fullName>
        <ecNumber evidence="7">2.7.11.1</ecNumber>
    </submittedName>
</protein>
<dbReference type="Gene3D" id="1.20.58.80">
    <property type="entry name" value="Phosphotransferase system, lactose/cellobiose-type IIA subunit"/>
    <property type="match status" value="1"/>
</dbReference>
<evidence type="ECO:0000259" key="6">
    <source>
        <dbReference type="PROSITE" id="PS50011"/>
    </source>
</evidence>
<keyword evidence="4 7" id="KW-0418">Kinase</keyword>
<dbReference type="InterPro" id="IPR011009">
    <property type="entry name" value="Kinase-like_dom_sf"/>
</dbReference>
<dbReference type="GO" id="GO:0004674">
    <property type="term" value="F:protein serine/threonine kinase activity"/>
    <property type="evidence" value="ECO:0007669"/>
    <property type="project" value="UniProtKB-EC"/>
</dbReference>
<gene>
    <name evidence="7" type="primary">ULK3</name>
    <name evidence="7" type="ORF">HK105_205800</name>
</gene>
<dbReference type="SUPFAM" id="SSF116846">
    <property type="entry name" value="MIT domain"/>
    <property type="match status" value="1"/>
</dbReference>
<dbReference type="InterPro" id="IPR036181">
    <property type="entry name" value="MIT_dom_sf"/>
</dbReference>
<evidence type="ECO:0000256" key="1">
    <source>
        <dbReference type="ARBA" id="ARBA00022527"/>
    </source>
</evidence>
<dbReference type="PROSITE" id="PS50011">
    <property type="entry name" value="PROTEIN_KINASE_DOM"/>
    <property type="match status" value="1"/>
</dbReference>
<keyword evidence="8" id="KW-1185">Reference proteome</keyword>
<proteinExistence type="predicted"/>
<sequence length="437" mass="48056">MSLHQRIVPLPSPPSYTIIRRLGAGTSGCVYLAQRQRTRHSRPHARPVSGTADANPPVALKVIATQLLRKSPERQDRLVQEIAILKRLRHPHIVQLLDFEWDADSVFLALEWCDLGTLSDLLAKQPKRRLAEAAARRLLRQTVSGLEYLRANGIVHPENLLLSKNPYGVPFIKIADFGIAGSIIGDHDDNIARQAGATAALGQQPAFSERVGTLLWVYAAFGLRCGRTTDGIEAVRYMAPEVLAQSGYDARCDIWSLGVIFYEMLSGSTPFADPHAPTNTTQILKAIISPFPRYISLPDTVAPGISVEARELVCALLTRSADERISFDALFKHNYVDLAHLPGPQSQDRGVDCIAAAVQFDRRIADLRAAASAGRSQRKPQHNTAELRQCIDAAIASYTEGVAHLIAHTEYAGTATKALKEQIHGYMDRIETLRGMQ</sequence>
<comment type="caution">
    <text evidence="7">The sequence shown here is derived from an EMBL/GenBank/DDBJ whole genome shotgun (WGS) entry which is preliminary data.</text>
</comment>